<evidence type="ECO:0000313" key="1">
    <source>
        <dbReference type="Ensembl" id="ENSSSCP00070039068.1"/>
    </source>
</evidence>
<accession>A0A4X1V877</accession>
<dbReference type="Ensembl" id="ENSSSCT00070046306.1">
    <property type="protein sequence ID" value="ENSSSCP00070039068.1"/>
    <property type="gene ID" value="ENSSSCG00070023231.1"/>
</dbReference>
<reference evidence="1" key="2">
    <citation type="submission" date="2025-08" db="UniProtKB">
        <authorList>
            <consortium name="Ensembl"/>
        </authorList>
    </citation>
    <scope>IDENTIFICATION</scope>
</reference>
<evidence type="ECO:0000313" key="2">
    <source>
        <dbReference type="Proteomes" id="UP000314985"/>
    </source>
</evidence>
<proteinExistence type="predicted"/>
<reference evidence="1 2" key="1">
    <citation type="submission" date="2017-08" db="EMBL/GenBank/DDBJ databases">
        <title>USMARCv1.0.</title>
        <authorList>
            <person name="Hannum G.I."/>
            <person name="Koren S."/>
            <person name="Schroeder S.G."/>
            <person name="Chin S.C."/>
            <person name="Nonneman D.J."/>
            <person name="Becker S.A."/>
            <person name="Rosen B.D."/>
            <person name="Bickhart D.M."/>
            <person name="Putnam N.H."/>
            <person name="Green R.E."/>
            <person name="Tuggle C.K."/>
            <person name="Liu H."/>
            <person name="Rohrer G.A."/>
            <person name="Warr A."/>
            <person name="Hall R."/>
            <person name="Kim K."/>
            <person name="Hume D.A."/>
            <person name="Talbot R."/>
            <person name="Chow W."/>
            <person name="Howe K."/>
            <person name="Schwartz A.S."/>
            <person name="Watson M."/>
            <person name="Archibald A.L."/>
            <person name="Phillippy A.M."/>
            <person name="Smith T.P.L."/>
        </authorList>
    </citation>
    <scope>NUCLEOTIDE SEQUENCE [LARGE SCALE GENOMIC DNA]</scope>
</reference>
<name>A0A4X1V877_PIG</name>
<dbReference type="AlphaFoldDB" id="A0A4X1V877"/>
<sequence>RKESEREWMCEHVKLNHFVVHAFCEASTYCVLNTVPPLEDDHGNGNSSHVNIYVLKKLLECLLKCSSLPKKRHCWNTNERSRCGRPFGFFFSVCVTLHL</sequence>
<dbReference type="Proteomes" id="UP000314985">
    <property type="component" value="Chromosome 11"/>
</dbReference>
<organism evidence="1 2">
    <name type="scientific">Sus scrofa</name>
    <name type="common">Pig</name>
    <dbReference type="NCBI Taxonomy" id="9823"/>
    <lineage>
        <taxon>Eukaryota</taxon>
        <taxon>Metazoa</taxon>
        <taxon>Chordata</taxon>
        <taxon>Craniata</taxon>
        <taxon>Vertebrata</taxon>
        <taxon>Euteleostomi</taxon>
        <taxon>Mammalia</taxon>
        <taxon>Eutheria</taxon>
        <taxon>Laurasiatheria</taxon>
        <taxon>Artiodactyla</taxon>
        <taxon>Suina</taxon>
        <taxon>Suidae</taxon>
        <taxon>Sus</taxon>
    </lineage>
</organism>
<protein>
    <submittedName>
        <fullName evidence="1">Uncharacterized protein</fullName>
    </submittedName>
</protein>